<evidence type="ECO:0000256" key="4">
    <source>
        <dbReference type="ARBA" id="ARBA00022964"/>
    </source>
</evidence>
<dbReference type="Proteomes" id="UP000008066">
    <property type="component" value="Unassembled WGS sequence"/>
</dbReference>
<evidence type="ECO:0000259" key="7">
    <source>
        <dbReference type="Pfam" id="PF02668"/>
    </source>
</evidence>
<dbReference type="InterPro" id="IPR003819">
    <property type="entry name" value="TauD/TfdA-like"/>
</dbReference>
<evidence type="ECO:0000256" key="2">
    <source>
        <dbReference type="ARBA" id="ARBA00005896"/>
    </source>
</evidence>
<dbReference type="OMA" id="ARGHPEN"/>
<gene>
    <name evidence="8" type="ORF">CTHT_0031660</name>
</gene>
<evidence type="ECO:0000256" key="6">
    <source>
        <dbReference type="ARBA" id="ARBA00023004"/>
    </source>
</evidence>
<evidence type="ECO:0000256" key="5">
    <source>
        <dbReference type="ARBA" id="ARBA00023002"/>
    </source>
</evidence>
<feature type="domain" description="TauD/TfdA-like" evidence="7">
    <location>
        <begin position="34"/>
        <end position="332"/>
    </location>
</feature>
<keyword evidence="3" id="KW-0479">Metal-binding</keyword>
<dbReference type="GeneID" id="18257204"/>
<comment type="similarity">
    <text evidence="2">Belongs to the TfdA dioxygenase family.</text>
</comment>
<dbReference type="InterPro" id="IPR042098">
    <property type="entry name" value="TauD-like_sf"/>
</dbReference>
<dbReference type="GO" id="GO:0046872">
    <property type="term" value="F:metal ion binding"/>
    <property type="evidence" value="ECO:0007669"/>
    <property type="project" value="UniProtKB-KW"/>
</dbReference>
<dbReference type="PANTHER" id="PTHR30468">
    <property type="entry name" value="ALPHA-KETOGLUTARATE-DEPENDENT SULFONATE DIOXYGENASE"/>
    <property type="match status" value="1"/>
</dbReference>
<dbReference type="RefSeq" id="XP_006693607.1">
    <property type="nucleotide sequence ID" value="XM_006693544.1"/>
</dbReference>
<dbReference type="PANTHER" id="PTHR30468:SF10">
    <property type="entry name" value="TAUD_TFDA-LIKE DOMAIN-CONTAINING PROTEIN"/>
    <property type="match status" value="1"/>
</dbReference>
<name>G0S4N6_CHATD</name>
<dbReference type="InterPro" id="IPR051323">
    <property type="entry name" value="AtsK-like"/>
</dbReference>
<comment type="cofactor">
    <cofactor evidence="1">
        <name>Fe(2+)</name>
        <dbReference type="ChEBI" id="CHEBI:29033"/>
    </cofactor>
</comment>
<evidence type="ECO:0000313" key="9">
    <source>
        <dbReference type="Proteomes" id="UP000008066"/>
    </source>
</evidence>
<sequence>MAPSAIEADDSVNTKGPIREPLKLSGALNGYEYFDVTPVIGREYPTANLVEWLNSPNSDDLLRDLAITISQRGVVFFRAQDNLTNELQKKLILRLGELTGRPETSGLHIHPILNSERELGGDDLEISTISSVQNKKFYSTATRDATLNPKKQSTAQWHSDIAFEPVPADYTSLRLVQLPTTGGDTLWASGYELYDRLSEPYQRFLETLTATFEQPVFRDIAERSGFQLYDKPRGAPENVGSELKAVHPVVRTNPVTGWKSIFPVGGHVKHINGLTEEESRRLLDWFLELVYKNHDLQVRFKWQNKNDIADKLAAIWDNRSVFHTATFDYLDGSYGERFGNRVVGLGEKPYLDPNSTSRRAALAKV</sequence>
<dbReference type="GO" id="GO:0005737">
    <property type="term" value="C:cytoplasm"/>
    <property type="evidence" value="ECO:0007669"/>
    <property type="project" value="TreeGrafter"/>
</dbReference>
<keyword evidence="4" id="KW-0223">Dioxygenase</keyword>
<dbReference type="Pfam" id="PF02668">
    <property type="entry name" value="TauD"/>
    <property type="match status" value="1"/>
</dbReference>
<accession>G0S4N6</accession>
<proteinExistence type="inferred from homology"/>
<keyword evidence="5" id="KW-0560">Oxidoreductase</keyword>
<dbReference type="SUPFAM" id="SSF51197">
    <property type="entry name" value="Clavaminate synthase-like"/>
    <property type="match status" value="1"/>
</dbReference>
<dbReference type="FunFam" id="3.60.130.10:FF:000005">
    <property type="entry name" value="TfdA family taurine dioxygenase"/>
    <property type="match status" value="1"/>
</dbReference>
<dbReference type="AlphaFoldDB" id="G0S4N6"/>
<keyword evidence="6" id="KW-0408">Iron</keyword>
<dbReference type="EMBL" id="GL988041">
    <property type="protein sequence ID" value="EGS21311.1"/>
    <property type="molecule type" value="Genomic_DNA"/>
</dbReference>
<dbReference type="OrthoDB" id="10257314at2759"/>
<dbReference type="HOGENOM" id="CLU_036005_1_0_1"/>
<evidence type="ECO:0000256" key="3">
    <source>
        <dbReference type="ARBA" id="ARBA00022723"/>
    </source>
</evidence>
<reference evidence="8 9" key="1">
    <citation type="journal article" date="2011" name="Cell">
        <title>Insight into structure and assembly of the nuclear pore complex by utilizing the genome of a eukaryotic thermophile.</title>
        <authorList>
            <person name="Amlacher S."/>
            <person name="Sarges P."/>
            <person name="Flemming D."/>
            <person name="van Noort V."/>
            <person name="Kunze R."/>
            <person name="Devos D.P."/>
            <person name="Arumugam M."/>
            <person name="Bork P."/>
            <person name="Hurt E."/>
        </authorList>
    </citation>
    <scope>NUCLEOTIDE SEQUENCE [LARGE SCALE GENOMIC DNA]</scope>
    <source>
        <strain evidence="9">DSM 1495 / CBS 144.50 / IMI 039719</strain>
    </source>
</reference>
<evidence type="ECO:0000313" key="8">
    <source>
        <dbReference type="EMBL" id="EGS21311.1"/>
    </source>
</evidence>
<dbReference type="GO" id="GO:0016706">
    <property type="term" value="F:2-oxoglutarate-dependent dioxygenase activity"/>
    <property type="evidence" value="ECO:0007669"/>
    <property type="project" value="TreeGrafter"/>
</dbReference>
<dbReference type="KEGG" id="cthr:CTHT_0031660"/>
<dbReference type="Gene3D" id="3.60.130.10">
    <property type="entry name" value="Clavaminate synthase-like"/>
    <property type="match status" value="1"/>
</dbReference>
<protein>
    <recommendedName>
        <fullName evidence="7">TauD/TfdA-like domain-containing protein</fullName>
    </recommendedName>
</protein>
<keyword evidence="9" id="KW-1185">Reference proteome</keyword>
<evidence type="ECO:0000256" key="1">
    <source>
        <dbReference type="ARBA" id="ARBA00001954"/>
    </source>
</evidence>
<dbReference type="eggNOG" id="ENOG502QS4K">
    <property type="taxonomic scope" value="Eukaryota"/>
</dbReference>
<organism evidence="9">
    <name type="scientific">Chaetomium thermophilum (strain DSM 1495 / CBS 144.50 / IMI 039719)</name>
    <name type="common">Thermochaetoides thermophila</name>
    <dbReference type="NCBI Taxonomy" id="759272"/>
    <lineage>
        <taxon>Eukaryota</taxon>
        <taxon>Fungi</taxon>
        <taxon>Dikarya</taxon>
        <taxon>Ascomycota</taxon>
        <taxon>Pezizomycotina</taxon>
        <taxon>Sordariomycetes</taxon>
        <taxon>Sordariomycetidae</taxon>
        <taxon>Sordariales</taxon>
        <taxon>Chaetomiaceae</taxon>
        <taxon>Thermochaetoides</taxon>
    </lineage>
</organism>